<dbReference type="InterPro" id="IPR036390">
    <property type="entry name" value="WH_DNA-bd_sf"/>
</dbReference>
<evidence type="ECO:0000256" key="7">
    <source>
        <dbReference type="ARBA" id="ARBA00023015"/>
    </source>
</evidence>
<dbReference type="CDD" id="cd06529">
    <property type="entry name" value="S24_LexA-like"/>
    <property type="match status" value="1"/>
</dbReference>
<keyword evidence="8" id="KW-0238">DNA-binding</keyword>
<keyword evidence="4" id="KW-0227">DNA damage</keyword>
<comment type="similarity">
    <text evidence="1 12">Belongs to the peptidase S24 family.</text>
</comment>
<proteinExistence type="inferred from homology"/>
<dbReference type="Gene3D" id="2.10.109.10">
    <property type="entry name" value="Umud Fragment, subunit A"/>
    <property type="match status" value="1"/>
</dbReference>
<accession>A0A1F6A2B2</accession>
<evidence type="ECO:0000256" key="11">
    <source>
        <dbReference type="ARBA" id="ARBA00023236"/>
    </source>
</evidence>
<dbReference type="InterPro" id="IPR006200">
    <property type="entry name" value="LexA"/>
</dbReference>
<dbReference type="InterPro" id="IPR015927">
    <property type="entry name" value="Peptidase_S24_S26A/B/C"/>
</dbReference>
<evidence type="ECO:0000256" key="4">
    <source>
        <dbReference type="ARBA" id="ARBA00022763"/>
    </source>
</evidence>
<dbReference type="Proteomes" id="UP000176253">
    <property type="component" value="Unassembled WGS sequence"/>
</dbReference>
<sequence>MKIEQITAKLRSFYFKNRRLPSYREMCEIFGFTSKNSIFRIVKKLKAYGFVEKDSDGKLIPKRLFSFINVLGNIQAGTPTPAEQELLETMSFDHFLINRPDKSYLLRVSGESMIEAGIHPGDLVVVEDGKLPKNGDIVVAEVDGDYTLKYFHKEKDRIKLMPANKKFSPIIPSERLRIVGIVVSVIRKYH</sequence>
<dbReference type="PANTHER" id="PTHR33516:SF2">
    <property type="entry name" value="LEXA REPRESSOR-RELATED"/>
    <property type="match status" value="1"/>
</dbReference>
<dbReference type="Pfam" id="PF00717">
    <property type="entry name" value="Peptidase_S24"/>
    <property type="match status" value="1"/>
</dbReference>
<evidence type="ECO:0000256" key="10">
    <source>
        <dbReference type="ARBA" id="ARBA00023204"/>
    </source>
</evidence>
<evidence type="ECO:0000313" key="14">
    <source>
        <dbReference type="EMBL" id="OGG18789.1"/>
    </source>
</evidence>
<evidence type="ECO:0000256" key="8">
    <source>
        <dbReference type="ARBA" id="ARBA00023125"/>
    </source>
</evidence>
<dbReference type="SUPFAM" id="SSF46785">
    <property type="entry name" value="Winged helix' DNA-binding domain"/>
    <property type="match status" value="1"/>
</dbReference>
<feature type="domain" description="Peptidase S24/S26A/S26B/S26C" evidence="13">
    <location>
        <begin position="70"/>
        <end position="183"/>
    </location>
</feature>
<dbReference type="PANTHER" id="PTHR33516">
    <property type="entry name" value="LEXA REPRESSOR"/>
    <property type="match status" value="1"/>
</dbReference>
<dbReference type="GO" id="GO:0006281">
    <property type="term" value="P:DNA repair"/>
    <property type="evidence" value="ECO:0007669"/>
    <property type="project" value="UniProtKB-KW"/>
</dbReference>
<dbReference type="Gene3D" id="1.10.10.10">
    <property type="entry name" value="Winged helix-like DNA-binding domain superfamily/Winged helix DNA-binding domain"/>
    <property type="match status" value="1"/>
</dbReference>
<evidence type="ECO:0000259" key="13">
    <source>
        <dbReference type="Pfam" id="PF00717"/>
    </source>
</evidence>
<dbReference type="InterPro" id="IPR036388">
    <property type="entry name" value="WH-like_DNA-bd_sf"/>
</dbReference>
<reference evidence="14 15" key="1">
    <citation type="journal article" date="2016" name="Nat. Commun.">
        <title>Thousands of microbial genomes shed light on interconnected biogeochemical processes in an aquifer system.</title>
        <authorList>
            <person name="Anantharaman K."/>
            <person name="Brown C.T."/>
            <person name="Hug L.A."/>
            <person name="Sharon I."/>
            <person name="Castelle C.J."/>
            <person name="Probst A.J."/>
            <person name="Thomas B.C."/>
            <person name="Singh A."/>
            <person name="Wilkins M.J."/>
            <person name="Karaoz U."/>
            <person name="Brodie E.L."/>
            <person name="Williams K.H."/>
            <person name="Hubbard S.S."/>
            <person name="Banfield J.F."/>
        </authorList>
    </citation>
    <scope>NUCLEOTIDE SEQUENCE [LARGE SCALE GENOMIC DNA]</scope>
</reference>
<dbReference type="InterPro" id="IPR006197">
    <property type="entry name" value="Peptidase_S24_LexA"/>
</dbReference>
<dbReference type="GO" id="GO:0045892">
    <property type="term" value="P:negative regulation of DNA-templated transcription"/>
    <property type="evidence" value="ECO:0007669"/>
    <property type="project" value="InterPro"/>
</dbReference>
<evidence type="ECO:0000256" key="9">
    <source>
        <dbReference type="ARBA" id="ARBA00023163"/>
    </source>
</evidence>
<keyword evidence="11" id="KW-0742">SOS response</keyword>
<keyword evidence="6 12" id="KW-0068">Autocatalytic cleavage</keyword>
<dbReference type="PRINTS" id="PR00726">
    <property type="entry name" value="LEXASERPTASE"/>
</dbReference>
<keyword evidence="7" id="KW-0805">Transcription regulation</keyword>
<keyword evidence="3" id="KW-0235">DNA replication</keyword>
<dbReference type="InterPro" id="IPR039418">
    <property type="entry name" value="LexA-like"/>
</dbReference>
<evidence type="ECO:0000256" key="2">
    <source>
        <dbReference type="ARBA" id="ARBA00022491"/>
    </source>
</evidence>
<dbReference type="SUPFAM" id="SSF51306">
    <property type="entry name" value="LexA/Signal peptidase"/>
    <property type="match status" value="1"/>
</dbReference>
<dbReference type="GO" id="GO:0009432">
    <property type="term" value="P:SOS response"/>
    <property type="evidence" value="ECO:0007669"/>
    <property type="project" value="UniProtKB-KW"/>
</dbReference>
<gene>
    <name evidence="14" type="ORF">A3D78_02120</name>
</gene>
<dbReference type="InterPro" id="IPR036286">
    <property type="entry name" value="LexA/Signal_pep-like_sf"/>
</dbReference>
<dbReference type="AlphaFoldDB" id="A0A1F6A2B2"/>
<keyword evidence="5 12" id="KW-0378">Hydrolase</keyword>
<keyword evidence="2" id="KW-0678">Repressor</keyword>
<evidence type="ECO:0000256" key="5">
    <source>
        <dbReference type="ARBA" id="ARBA00022801"/>
    </source>
</evidence>
<name>A0A1F6A2B2_9BACT</name>
<dbReference type="EMBL" id="MFJM01000014">
    <property type="protein sequence ID" value="OGG18789.1"/>
    <property type="molecule type" value="Genomic_DNA"/>
</dbReference>
<protein>
    <submittedName>
        <fullName evidence="14">Repressor LexA</fullName>
    </submittedName>
</protein>
<evidence type="ECO:0000256" key="6">
    <source>
        <dbReference type="ARBA" id="ARBA00022813"/>
    </source>
</evidence>
<evidence type="ECO:0000256" key="12">
    <source>
        <dbReference type="RuleBase" id="RU003991"/>
    </source>
</evidence>
<keyword evidence="10" id="KW-0234">DNA repair</keyword>
<dbReference type="GO" id="GO:0006260">
    <property type="term" value="P:DNA replication"/>
    <property type="evidence" value="ECO:0007669"/>
    <property type="project" value="UniProtKB-KW"/>
</dbReference>
<organism evidence="14 15">
    <name type="scientific">Candidatus Gottesmanbacteria bacterium RIFCSPHIGHO2_02_FULL_39_14</name>
    <dbReference type="NCBI Taxonomy" id="1798383"/>
    <lineage>
        <taxon>Bacteria</taxon>
        <taxon>Candidatus Gottesmaniibacteriota</taxon>
    </lineage>
</organism>
<dbReference type="STRING" id="1798383.A3D78_02120"/>
<evidence type="ECO:0000256" key="3">
    <source>
        <dbReference type="ARBA" id="ARBA00022705"/>
    </source>
</evidence>
<evidence type="ECO:0000313" key="15">
    <source>
        <dbReference type="Proteomes" id="UP000176253"/>
    </source>
</evidence>
<comment type="caution">
    <text evidence="14">The sequence shown here is derived from an EMBL/GenBank/DDBJ whole genome shotgun (WGS) entry which is preliminary data.</text>
</comment>
<dbReference type="GO" id="GO:0004252">
    <property type="term" value="F:serine-type endopeptidase activity"/>
    <property type="evidence" value="ECO:0007669"/>
    <property type="project" value="InterPro"/>
</dbReference>
<evidence type="ECO:0000256" key="1">
    <source>
        <dbReference type="ARBA" id="ARBA00007484"/>
    </source>
</evidence>
<dbReference type="InterPro" id="IPR050077">
    <property type="entry name" value="LexA_repressor"/>
</dbReference>
<keyword evidence="9" id="KW-0804">Transcription</keyword>
<dbReference type="NCBIfam" id="TIGR00498">
    <property type="entry name" value="lexA"/>
    <property type="match status" value="1"/>
</dbReference>
<dbReference type="GO" id="GO:0003677">
    <property type="term" value="F:DNA binding"/>
    <property type="evidence" value="ECO:0007669"/>
    <property type="project" value="UniProtKB-KW"/>
</dbReference>